<keyword evidence="8" id="KW-1185">Reference proteome</keyword>
<dbReference type="CDD" id="cd00063">
    <property type="entry name" value="FN3"/>
    <property type="match status" value="1"/>
</dbReference>
<dbReference type="InterPro" id="IPR003591">
    <property type="entry name" value="Leu-rich_rpt_typical-subtyp"/>
</dbReference>
<name>A0A7K6BZW2_PTIVI</name>
<feature type="transmembrane region" description="Helical" evidence="4">
    <location>
        <begin position="674"/>
        <end position="698"/>
    </location>
</feature>
<evidence type="ECO:0000313" key="7">
    <source>
        <dbReference type="EMBL" id="NWV07954.1"/>
    </source>
</evidence>
<feature type="signal peptide" evidence="5">
    <location>
        <begin position="1"/>
        <end position="19"/>
    </location>
</feature>
<keyword evidence="5" id="KW-0732">Signal</keyword>
<feature type="compositionally biased region" description="Polar residues" evidence="3">
    <location>
        <begin position="454"/>
        <end position="482"/>
    </location>
</feature>
<evidence type="ECO:0000256" key="3">
    <source>
        <dbReference type="SAM" id="MobiDB-lite"/>
    </source>
</evidence>
<keyword evidence="4" id="KW-1133">Transmembrane helix</keyword>
<dbReference type="SMART" id="SM00060">
    <property type="entry name" value="FN3"/>
    <property type="match status" value="1"/>
</dbReference>
<dbReference type="EMBL" id="VZRJ01006574">
    <property type="protein sequence ID" value="NWV07954.1"/>
    <property type="molecule type" value="Genomic_DNA"/>
</dbReference>
<feature type="non-terminal residue" evidence="7">
    <location>
        <position position="720"/>
    </location>
</feature>
<dbReference type="PANTHER" id="PTHR24366:SF171">
    <property type="entry name" value="LEUCINE RICH REPEAT NEURONAL 4"/>
    <property type="match status" value="1"/>
</dbReference>
<dbReference type="PANTHER" id="PTHR24366">
    <property type="entry name" value="IG(IMMUNOGLOBULIN) AND LRR(LEUCINE RICH REPEAT) DOMAINS"/>
    <property type="match status" value="1"/>
</dbReference>
<feature type="domain" description="Fibronectin type-III" evidence="6">
    <location>
        <begin position="573"/>
        <end position="671"/>
    </location>
</feature>
<dbReference type="PROSITE" id="PS50853">
    <property type="entry name" value="FN3"/>
    <property type="match status" value="1"/>
</dbReference>
<keyword evidence="2" id="KW-0677">Repeat</keyword>
<proteinExistence type="predicted"/>
<organism evidence="7 8">
    <name type="scientific">Ptilonorhynchus violaceus</name>
    <name type="common">Satin bowerbird</name>
    <name type="synonym">Pyrrhocorax violaceus</name>
    <dbReference type="NCBI Taxonomy" id="28724"/>
    <lineage>
        <taxon>Eukaryota</taxon>
        <taxon>Metazoa</taxon>
        <taxon>Chordata</taxon>
        <taxon>Craniata</taxon>
        <taxon>Vertebrata</taxon>
        <taxon>Euteleostomi</taxon>
        <taxon>Archelosauria</taxon>
        <taxon>Archosauria</taxon>
        <taxon>Dinosauria</taxon>
        <taxon>Saurischia</taxon>
        <taxon>Theropoda</taxon>
        <taxon>Coelurosauria</taxon>
        <taxon>Aves</taxon>
        <taxon>Neognathae</taxon>
        <taxon>Neoaves</taxon>
        <taxon>Telluraves</taxon>
        <taxon>Australaves</taxon>
        <taxon>Passeriformes</taxon>
        <taxon>Ptilonorhynchidae</taxon>
        <taxon>Ptilonorhynchus</taxon>
    </lineage>
</organism>
<evidence type="ECO:0000256" key="1">
    <source>
        <dbReference type="ARBA" id="ARBA00022614"/>
    </source>
</evidence>
<dbReference type="SUPFAM" id="SSF52058">
    <property type="entry name" value="L domain-like"/>
    <property type="match status" value="1"/>
</dbReference>
<dbReference type="SUPFAM" id="SSF49265">
    <property type="entry name" value="Fibronectin type III"/>
    <property type="match status" value="1"/>
</dbReference>
<dbReference type="Proteomes" id="UP000584880">
    <property type="component" value="Unassembled WGS sequence"/>
</dbReference>
<dbReference type="InterPro" id="IPR032675">
    <property type="entry name" value="LRR_dom_sf"/>
</dbReference>
<keyword evidence="4" id="KW-0472">Membrane</keyword>
<evidence type="ECO:0000313" key="8">
    <source>
        <dbReference type="Proteomes" id="UP000584880"/>
    </source>
</evidence>
<dbReference type="Pfam" id="PF00041">
    <property type="entry name" value="fn3"/>
    <property type="match status" value="1"/>
</dbReference>
<evidence type="ECO:0000256" key="2">
    <source>
        <dbReference type="ARBA" id="ARBA00022737"/>
    </source>
</evidence>
<dbReference type="Pfam" id="PF13855">
    <property type="entry name" value="LRR_8"/>
    <property type="match status" value="1"/>
</dbReference>
<feature type="compositionally biased region" description="Polar residues" evidence="3">
    <location>
        <begin position="489"/>
        <end position="513"/>
    </location>
</feature>
<sequence length="720" mass="80010">RRMLSHLLILSLLVGTTVSGSVSRAASRDVTTFFQLAQEDTWENVNLTSMSCEDQKNSTWITLQMTNSSLTAFPVCLPETLETLDLSNNLLEEVNGTDIANLPRLRVLSLRHNHLRSVTWGSEALSSLLKLDLSFNKLSSVPSCHSSALPNLRWFSLAGNPLIEIQPLAFSCYPQLQVLNLSATLLGRDDSRGIRESAFAISTAPNEAMNKSGNSIKVLDLSGTFLEKIRPEWTRDLPHLRSLHLTKMPWLRSLNTDFFKSMPGLRELHCQDSHSLGFVQTEMFDSAPHLSHLSFENCNLSAFNPWNTDSSDGITINLYGNPLLCNCQLSWLLSKPKKVVLQKARETFCTSQEDWGRPSASFSLLELYDKCQSESNVTLPNSNTLSPDDDDAFNFTISESTSNPPSFASITSFPVFLKELFAQSSDHSSTGQTGTEQLQRELRTTHGMFPQEGPFNQTTSGYSTETTGVPSTTDHYIHSSATHAREGAPQTSPPQWSSTRSSAQSEPAPTTPSLHYVDDYDYDEQPKETPVQLGHVACDYNPCRHLQKPCSELQSVSQCSCPGTATEDEIPDPPRLREVTEITDSSAQIRWCAPNSVVHTYELMLYAQDNEDRQFVMDNIYPTARQYTLYNLLPYTTYHICVTASNKAGSSQTTGQEIPGNSCTRFKTKPSYKYVFAALSAASGLFLITTIILSVCLCKACKKPQSEQYGTHLVSYKNPA</sequence>
<dbReference type="InterPro" id="IPR013783">
    <property type="entry name" value="Ig-like_fold"/>
</dbReference>
<feature type="region of interest" description="Disordered" evidence="3">
    <location>
        <begin position="447"/>
        <end position="515"/>
    </location>
</feature>
<dbReference type="Pfam" id="PF00560">
    <property type="entry name" value="LRR_1"/>
    <property type="match status" value="1"/>
</dbReference>
<dbReference type="SMART" id="SM00369">
    <property type="entry name" value="LRR_TYP"/>
    <property type="match status" value="4"/>
</dbReference>
<evidence type="ECO:0000259" key="6">
    <source>
        <dbReference type="PROSITE" id="PS50853"/>
    </source>
</evidence>
<dbReference type="InterPro" id="IPR036116">
    <property type="entry name" value="FN3_sf"/>
</dbReference>
<keyword evidence="4" id="KW-0812">Transmembrane</keyword>
<accession>A0A7K6BZW2</accession>
<dbReference type="PROSITE" id="PS51450">
    <property type="entry name" value="LRR"/>
    <property type="match status" value="1"/>
</dbReference>
<protein>
    <submittedName>
        <fullName evidence="7">LRRN4 protein</fullName>
    </submittedName>
</protein>
<dbReference type="Gene3D" id="3.80.10.10">
    <property type="entry name" value="Ribonuclease Inhibitor"/>
    <property type="match status" value="2"/>
</dbReference>
<dbReference type="Gene3D" id="2.60.40.10">
    <property type="entry name" value="Immunoglobulins"/>
    <property type="match status" value="1"/>
</dbReference>
<evidence type="ECO:0000256" key="4">
    <source>
        <dbReference type="SAM" id="Phobius"/>
    </source>
</evidence>
<gene>
    <name evidence="7" type="primary">Lrrn4</name>
    <name evidence="7" type="ORF">PTIVIO_R12687</name>
</gene>
<dbReference type="InterPro" id="IPR003961">
    <property type="entry name" value="FN3_dom"/>
</dbReference>
<dbReference type="AlphaFoldDB" id="A0A7K6BZW2"/>
<comment type="caution">
    <text evidence="7">The sequence shown here is derived from an EMBL/GenBank/DDBJ whole genome shotgun (WGS) entry which is preliminary data.</text>
</comment>
<reference evidence="7 8" key="1">
    <citation type="submission" date="2019-09" db="EMBL/GenBank/DDBJ databases">
        <title>Bird 10,000 Genomes (B10K) Project - Family phase.</title>
        <authorList>
            <person name="Zhang G."/>
        </authorList>
    </citation>
    <scope>NUCLEOTIDE SEQUENCE [LARGE SCALE GENOMIC DNA]</scope>
    <source>
        <strain evidence="7">B10K-DU-012-10</strain>
        <tissue evidence="7">Blood</tissue>
    </source>
</reference>
<evidence type="ECO:0000256" key="5">
    <source>
        <dbReference type="SAM" id="SignalP"/>
    </source>
</evidence>
<feature type="chain" id="PRO_5029753231" evidence="5">
    <location>
        <begin position="20"/>
        <end position="720"/>
    </location>
</feature>
<dbReference type="InterPro" id="IPR001611">
    <property type="entry name" value="Leu-rich_rpt"/>
</dbReference>
<keyword evidence="1" id="KW-0433">Leucine-rich repeat</keyword>
<feature type="non-terminal residue" evidence="7">
    <location>
        <position position="1"/>
    </location>
</feature>